<dbReference type="AlphaFoldDB" id="A0A8X6QKZ4"/>
<accession>A0A8X6QKZ4</accession>
<name>A0A8X6QKZ4_NEPPI</name>
<protein>
    <submittedName>
        <fullName evidence="1">Uncharacterized protein</fullName>
    </submittedName>
</protein>
<organism evidence="1 2">
    <name type="scientific">Nephila pilipes</name>
    <name type="common">Giant wood spider</name>
    <name type="synonym">Nephila maculata</name>
    <dbReference type="NCBI Taxonomy" id="299642"/>
    <lineage>
        <taxon>Eukaryota</taxon>
        <taxon>Metazoa</taxon>
        <taxon>Ecdysozoa</taxon>
        <taxon>Arthropoda</taxon>
        <taxon>Chelicerata</taxon>
        <taxon>Arachnida</taxon>
        <taxon>Araneae</taxon>
        <taxon>Araneomorphae</taxon>
        <taxon>Entelegynae</taxon>
        <taxon>Araneoidea</taxon>
        <taxon>Nephilidae</taxon>
        <taxon>Nephila</taxon>
    </lineage>
</organism>
<reference evidence="1" key="1">
    <citation type="submission" date="2020-08" db="EMBL/GenBank/DDBJ databases">
        <title>Multicomponent nature underlies the extraordinary mechanical properties of spider dragline silk.</title>
        <authorList>
            <person name="Kono N."/>
            <person name="Nakamura H."/>
            <person name="Mori M."/>
            <person name="Yoshida Y."/>
            <person name="Ohtoshi R."/>
            <person name="Malay A.D."/>
            <person name="Moran D.A.P."/>
            <person name="Tomita M."/>
            <person name="Numata K."/>
            <person name="Arakawa K."/>
        </authorList>
    </citation>
    <scope>NUCLEOTIDE SEQUENCE</scope>
</reference>
<proteinExistence type="predicted"/>
<keyword evidence="2" id="KW-1185">Reference proteome</keyword>
<dbReference type="EMBL" id="BMAW01032891">
    <property type="protein sequence ID" value="GFU27653.1"/>
    <property type="molecule type" value="Genomic_DNA"/>
</dbReference>
<evidence type="ECO:0000313" key="1">
    <source>
        <dbReference type="EMBL" id="GFU27653.1"/>
    </source>
</evidence>
<evidence type="ECO:0000313" key="2">
    <source>
        <dbReference type="Proteomes" id="UP000887013"/>
    </source>
</evidence>
<comment type="caution">
    <text evidence="1">The sequence shown here is derived from an EMBL/GenBank/DDBJ whole genome shotgun (WGS) entry which is preliminary data.</text>
</comment>
<dbReference type="Proteomes" id="UP000887013">
    <property type="component" value="Unassembled WGS sequence"/>
</dbReference>
<gene>
    <name evidence="1" type="ORF">NPIL_162791</name>
</gene>
<sequence>MVPTYTEVKRSLITRISLKLLIGGEETPPTTTMICAILEVPEQLLALNLPPKKVVFLIDFHAAVLALRNDNLIDCL</sequence>